<organism evidence="1 2">
    <name type="scientific">Actinidia chinensis var. chinensis</name>
    <name type="common">Chinese soft-hair kiwi</name>
    <dbReference type="NCBI Taxonomy" id="1590841"/>
    <lineage>
        <taxon>Eukaryota</taxon>
        <taxon>Viridiplantae</taxon>
        <taxon>Streptophyta</taxon>
        <taxon>Embryophyta</taxon>
        <taxon>Tracheophyta</taxon>
        <taxon>Spermatophyta</taxon>
        <taxon>Magnoliopsida</taxon>
        <taxon>eudicotyledons</taxon>
        <taxon>Gunneridae</taxon>
        <taxon>Pentapetalae</taxon>
        <taxon>asterids</taxon>
        <taxon>Ericales</taxon>
        <taxon>Actinidiaceae</taxon>
        <taxon>Actinidia</taxon>
    </lineage>
</organism>
<dbReference type="InParanoid" id="A0A2R6QVC1"/>
<dbReference type="Proteomes" id="UP000241394">
    <property type="component" value="Chromosome LG12"/>
</dbReference>
<dbReference type="PANTHER" id="PTHR46434:SF3">
    <property type="entry name" value="GTP-BINDING PROTEIN BRASSINAZOLE INSENSITIVE PALE GREEN 2, CHLOROPLASTIC"/>
    <property type="match status" value="1"/>
</dbReference>
<dbReference type="GO" id="GO:1901259">
    <property type="term" value="P:chloroplast rRNA processing"/>
    <property type="evidence" value="ECO:0007669"/>
    <property type="project" value="TreeGrafter"/>
</dbReference>
<dbReference type="STRING" id="1590841.A0A2R6QVC1"/>
<dbReference type="GO" id="GO:0005739">
    <property type="term" value="C:mitochondrion"/>
    <property type="evidence" value="ECO:0007669"/>
    <property type="project" value="TreeGrafter"/>
</dbReference>
<dbReference type="PANTHER" id="PTHR46434">
    <property type="entry name" value="GENETIC INTERACTOR OF PROHIBITINS 3, MITOCHONDRIAL"/>
    <property type="match status" value="1"/>
</dbReference>
<name>A0A2R6QVC1_ACTCC</name>
<protein>
    <submittedName>
        <fullName evidence="1">GTP-binding protein BRASSINAZOLE INSENSITIVE PALE GREEN 2 like</fullName>
    </submittedName>
</protein>
<dbReference type="GO" id="GO:0009742">
    <property type="term" value="P:brassinosteroid mediated signaling pathway"/>
    <property type="evidence" value="ECO:0007669"/>
    <property type="project" value="TreeGrafter"/>
</dbReference>
<comment type="caution">
    <text evidence="1">The sequence shown here is derived from an EMBL/GenBank/DDBJ whole genome shotgun (WGS) entry which is preliminary data.</text>
</comment>
<dbReference type="GO" id="GO:0009570">
    <property type="term" value="C:chloroplast stroma"/>
    <property type="evidence" value="ECO:0007669"/>
    <property type="project" value="TreeGrafter"/>
</dbReference>
<evidence type="ECO:0000313" key="1">
    <source>
        <dbReference type="EMBL" id="PSS15698.1"/>
    </source>
</evidence>
<dbReference type="InterPro" id="IPR050896">
    <property type="entry name" value="Mito_lipid_metab_GTPase"/>
</dbReference>
<dbReference type="OrthoDB" id="10613031at2759"/>
<dbReference type="AlphaFoldDB" id="A0A2R6QVC1"/>
<dbReference type="Gramene" id="PSS15698">
    <property type="protein sequence ID" value="PSS15698"/>
    <property type="gene ID" value="CEY00_Acc13190"/>
</dbReference>
<evidence type="ECO:0000313" key="2">
    <source>
        <dbReference type="Proteomes" id="UP000241394"/>
    </source>
</evidence>
<dbReference type="EMBL" id="NKQK01000012">
    <property type="protein sequence ID" value="PSS15698.1"/>
    <property type="molecule type" value="Genomic_DNA"/>
</dbReference>
<sequence>MSTILSTAILTMSNLAQKTFHTSSFEGKPSPTLPLFTGFDEEEVEGILDEIDGEYEESDEEEVSLENEDDIVLDMEEWDSELEDEGNDLEEWDGFAPACVGYENITEEIVNKGNKKRLSKAEKRRLSREAKREKKKPLFVPVTILRGITGRSVCHCAKAGGAPKLSGVYLNAAKTTLINAFAKKEEVKVMKLAEAAVPATTLGILIIGGILSAKAKLYDIPGLLHPYLMSLRLNREENKMVEIRKELQPRTYWMKTSSVLSLKCWDIQIPVIILFTFFVSPLPLEITAQSF</sequence>
<gene>
    <name evidence="1" type="ORF">CEY00_Acc13190</name>
</gene>
<proteinExistence type="predicted"/>
<reference evidence="2" key="2">
    <citation type="journal article" date="2018" name="BMC Genomics">
        <title>A manually annotated Actinidia chinensis var. chinensis (kiwifruit) genome highlights the challenges associated with draft genomes and gene prediction in plants.</title>
        <authorList>
            <person name="Pilkington S.M."/>
            <person name="Crowhurst R."/>
            <person name="Hilario E."/>
            <person name="Nardozza S."/>
            <person name="Fraser L."/>
            <person name="Peng Y."/>
            <person name="Gunaseelan K."/>
            <person name="Simpson R."/>
            <person name="Tahir J."/>
            <person name="Deroles S.C."/>
            <person name="Templeton K."/>
            <person name="Luo Z."/>
            <person name="Davy M."/>
            <person name="Cheng C."/>
            <person name="McNeilage M."/>
            <person name="Scaglione D."/>
            <person name="Liu Y."/>
            <person name="Zhang Q."/>
            <person name="Datson P."/>
            <person name="De Silva N."/>
            <person name="Gardiner S.E."/>
            <person name="Bassett H."/>
            <person name="Chagne D."/>
            <person name="McCallum J."/>
            <person name="Dzierzon H."/>
            <person name="Deng C."/>
            <person name="Wang Y.Y."/>
            <person name="Barron L."/>
            <person name="Manako K."/>
            <person name="Bowen J."/>
            <person name="Foster T.M."/>
            <person name="Erridge Z.A."/>
            <person name="Tiffin H."/>
            <person name="Waite C.N."/>
            <person name="Davies K.M."/>
            <person name="Grierson E.P."/>
            <person name="Laing W.A."/>
            <person name="Kirk R."/>
            <person name="Chen X."/>
            <person name="Wood M."/>
            <person name="Montefiori M."/>
            <person name="Brummell D.A."/>
            <person name="Schwinn K.E."/>
            <person name="Catanach A."/>
            <person name="Fullerton C."/>
            <person name="Li D."/>
            <person name="Meiyalaghan S."/>
            <person name="Nieuwenhuizen N."/>
            <person name="Read N."/>
            <person name="Prakash R."/>
            <person name="Hunter D."/>
            <person name="Zhang H."/>
            <person name="McKenzie M."/>
            <person name="Knabel M."/>
            <person name="Harris A."/>
            <person name="Allan A.C."/>
            <person name="Gleave A."/>
            <person name="Chen A."/>
            <person name="Janssen B.J."/>
            <person name="Plunkett B."/>
            <person name="Ampomah-Dwamena C."/>
            <person name="Voogd C."/>
            <person name="Leif D."/>
            <person name="Lafferty D."/>
            <person name="Souleyre E.J.F."/>
            <person name="Varkonyi-Gasic E."/>
            <person name="Gambi F."/>
            <person name="Hanley J."/>
            <person name="Yao J.L."/>
            <person name="Cheung J."/>
            <person name="David K.M."/>
            <person name="Warren B."/>
            <person name="Marsh K."/>
            <person name="Snowden K.C."/>
            <person name="Lin-Wang K."/>
            <person name="Brian L."/>
            <person name="Martinez-Sanchez M."/>
            <person name="Wang M."/>
            <person name="Ileperuma N."/>
            <person name="Macnee N."/>
            <person name="Campin R."/>
            <person name="McAtee P."/>
            <person name="Drummond R.S.M."/>
            <person name="Espley R.V."/>
            <person name="Ireland H.S."/>
            <person name="Wu R."/>
            <person name="Atkinson R.G."/>
            <person name="Karunairetnam S."/>
            <person name="Bulley S."/>
            <person name="Chunkath S."/>
            <person name="Hanley Z."/>
            <person name="Storey R."/>
            <person name="Thrimawithana A.H."/>
            <person name="Thomson S."/>
            <person name="David C."/>
            <person name="Testolin R."/>
            <person name="Huang H."/>
            <person name="Hellens R.P."/>
            <person name="Schaffer R.J."/>
        </authorList>
    </citation>
    <scope>NUCLEOTIDE SEQUENCE [LARGE SCALE GENOMIC DNA]</scope>
    <source>
        <strain evidence="2">cv. Red5</strain>
    </source>
</reference>
<reference evidence="1 2" key="1">
    <citation type="submission" date="2017-07" db="EMBL/GenBank/DDBJ databases">
        <title>An improved, manually edited Actinidia chinensis var. chinensis (kiwifruit) genome highlights the challenges associated with draft genomes and gene prediction in plants.</title>
        <authorList>
            <person name="Pilkington S."/>
            <person name="Crowhurst R."/>
            <person name="Hilario E."/>
            <person name="Nardozza S."/>
            <person name="Fraser L."/>
            <person name="Peng Y."/>
            <person name="Gunaseelan K."/>
            <person name="Simpson R."/>
            <person name="Tahir J."/>
            <person name="Deroles S."/>
            <person name="Templeton K."/>
            <person name="Luo Z."/>
            <person name="Davy M."/>
            <person name="Cheng C."/>
            <person name="Mcneilage M."/>
            <person name="Scaglione D."/>
            <person name="Liu Y."/>
            <person name="Zhang Q."/>
            <person name="Datson P."/>
            <person name="De Silva N."/>
            <person name="Gardiner S."/>
            <person name="Bassett H."/>
            <person name="Chagne D."/>
            <person name="Mccallum J."/>
            <person name="Dzierzon H."/>
            <person name="Deng C."/>
            <person name="Wang Y.-Y."/>
            <person name="Barron N."/>
            <person name="Manako K."/>
            <person name="Bowen J."/>
            <person name="Foster T."/>
            <person name="Erridge Z."/>
            <person name="Tiffin H."/>
            <person name="Waite C."/>
            <person name="Davies K."/>
            <person name="Grierson E."/>
            <person name="Laing W."/>
            <person name="Kirk R."/>
            <person name="Chen X."/>
            <person name="Wood M."/>
            <person name="Montefiori M."/>
            <person name="Brummell D."/>
            <person name="Schwinn K."/>
            <person name="Catanach A."/>
            <person name="Fullerton C."/>
            <person name="Li D."/>
            <person name="Meiyalaghan S."/>
            <person name="Nieuwenhuizen N."/>
            <person name="Read N."/>
            <person name="Prakash R."/>
            <person name="Hunter D."/>
            <person name="Zhang H."/>
            <person name="Mckenzie M."/>
            <person name="Knabel M."/>
            <person name="Harris A."/>
            <person name="Allan A."/>
            <person name="Chen A."/>
            <person name="Janssen B."/>
            <person name="Plunkett B."/>
            <person name="Dwamena C."/>
            <person name="Voogd C."/>
            <person name="Leif D."/>
            <person name="Lafferty D."/>
            <person name="Souleyre E."/>
            <person name="Varkonyi-Gasic E."/>
            <person name="Gambi F."/>
            <person name="Hanley J."/>
            <person name="Yao J.-L."/>
            <person name="Cheung J."/>
            <person name="David K."/>
            <person name="Warren B."/>
            <person name="Marsh K."/>
            <person name="Snowden K."/>
            <person name="Lin-Wang K."/>
            <person name="Brian L."/>
            <person name="Martinez-Sanchez M."/>
            <person name="Wang M."/>
            <person name="Ileperuma N."/>
            <person name="Macnee N."/>
            <person name="Campin R."/>
            <person name="Mcatee P."/>
            <person name="Drummond R."/>
            <person name="Espley R."/>
            <person name="Ireland H."/>
            <person name="Wu R."/>
            <person name="Atkinson R."/>
            <person name="Karunairetnam S."/>
            <person name="Bulley S."/>
            <person name="Chunkath S."/>
            <person name="Hanley Z."/>
            <person name="Storey R."/>
            <person name="Thrimawithana A."/>
            <person name="Thomson S."/>
            <person name="David C."/>
            <person name="Testolin R."/>
        </authorList>
    </citation>
    <scope>NUCLEOTIDE SEQUENCE [LARGE SCALE GENOMIC DNA]</scope>
    <source>
        <strain evidence="2">cv. Red5</strain>
        <tissue evidence="1">Young leaf</tissue>
    </source>
</reference>
<keyword evidence="2" id="KW-1185">Reference proteome</keyword>
<accession>A0A2R6QVC1</accession>